<protein>
    <recommendedName>
        <fullName evidence="2">Integrase catalytic domain-containing protein</fullName>
    </recommendedName>
</protein>
<dbReference type="InterPro" id="IPR012337">
    <property type="entry name" value="RNaseH-like_sf"/>
</dbReference>
<dbReference type="InterPro" id="IPR036397">
    <property type="entry name" value="RNaseH_sf"/>
</dbReference>
<organism evidence="3 4">
    <name type="scientific">Aristolochia fimbriata</name>
    <name type="common">White veined hardy Dutchman's pipe vine</name>
    <dbReference type="NCBI Taxonomy" id="158543"/>
    <lineage>
        <taxon>Eukaryota</taxon>
        <taxon>Viridiplantae</taxon>
        <taxon>Streptophyta</taxon>
        <taxon>Embryophyta</taxon>
        <taxon>Tracheophyta</taxon>
        <taxon>Spermatophyta</taxon>
        <taxon>Magnoliopsida</taxon>
        <taxon>Magnoliidae</taxon>
        <taxon>Piperales</taxon>
        <taxon>Aristolochiaceae</taxon>
        <taxon>Aristolochia</taxon>
    </lineage>
</organism>
<dbReference type="InterPro" id="IPR001584">
    <property type="entry name" value="Integrase_cat-core"/>
</dbReference>
<dbReference type="GO" id="GO:0015074">
    <property type="term" value="P:DNA integration"/>
    <property type="evidence" value="ECO:0007669"/>
    <property type="project" value="InterPro"/>
</dbReference>
<feature type="compositionally biased region" description="Polar residues" evidence="1">
    <location>
        <begin position="191"/>
        <end position="201"/>
    </location>
</feature>
<name>A0AAV7EIE1_ARIFI</name>
<accession>A0AAV7EIE1</accession>
<feature type="domain" description="Integrase catalytic" evidence="2">
    <location>
        <begin position="327"/>
        <end position="489"/>
    </location>
</feature>
<dbReference type="Proteomes" id="UP000825729">
    <property type="component" value="Unassembled WGS sequence"/>
</dbReference>
<comment type="caution">
    <text evidence="3">The sequence shown here is derived from an EMBL/GenBank/DDBJ whole genome shotgun (WGS) entry which is preliminary data.</text>
</comment>
<evidence type="ECO:0000313" key="4">
    <source>
        <dbReference type="Proteomes" id="UP000825729"/>
    </source>
</evidence>
<feature type="region of interest" description="Disordered" evidence="1">
    <location>
        <begin position="178"/>
        <end position="202"/>
    </location>
</feature>
<gene>
    <name evidence="3" type="ORF">H6P81_013754</name>
</gene>
<evidence type="ECO:0000256" key="1">
    <source>
        <dbReference type="SAM" id="MobiDB-lite"/>
    </source>
</evidence>
<dbReference type="AlphaFoldDB" id="A0AAV7EIE1"/>
<dbReference type="GO" id="GO:0003676">
    <property type="term" value="F:nucleic acid binding"/>
    <property type="evidence" value="ECO:0007669"/>
    <property type="project" value="InterPro"/>
</dbReference>
<dbReference type="Gene3D" id="3.30.420.10">
    <property type="entry name" value="Ribonuclease H-like superfamily/Ribonuclease H"/>
    <property type="match status" value="2"/>
</dbReference>
<keyword evidence="4" id="KW-1185">Reference proteome</keyword>
<dbReference type="SUPFAM" id="SSF53098">
    <property type="entry name" value="Ribonuclease H-like"/>
    <property type="match status" value="2"/>
</dbReference>
<evidence type="ECO:0000313" key="3">
    <source>
        <dbReference type="EMBL" id="KAG9447626.1"/>
    </source>
</evidence>
<dbReference type="PANTHER" id="PTHR48475:SF1">
    <property type="entry name" value="RNASE H TYPE-1 DOMAIN-CONTAINING PROTEIN"/>
    <property type="match status" value="1"/>
</dbReference>
<evidence type="ECO:0000259" key="2">
    <source>
        <dbReference type="PROSITE" id="PS50994"/>
    </source>
</evidence>
<reference evidence="3 4" key="1">
    <citation type="submission" date="2021-07" db="EMBL/GenBank/DDBJ databases">
        <title>The Aristolochia fimbriata genome: insights into angiosperm evolution, floral development and chemical biosynthesis.</title>
        <authorList>
            <person name="Jiao Y."/>
        </authorList>
    </citation>
    <scope>NUCLEOTIDE SEQUENCE [LARGE SCALE GENOMIC DNA]</scope>
    <source>
        <strain evidence="3">IBCAS-2021</strain>
        <tissue evidence="3">Leaf</tissue>
    </source>
</reference>
<dbReference type="PROSITE" id="PS50994">
    <property type="entry name" value="INTEGRASE"/>
    <property type="match status" value="1"/>
</dbReference>
<proteinExistence type="predicted"/>
<dbReference type="EMBL" id="JAINDJ010000005">
    <property type="protein sequence ID" value="KAG9447626.1"/>
    <property type="molecule type" value="Genomic_DNA"/>
</dbReference>
<sequence>MGAASLEFEINFVPQRAIKGQALANFLADHPMPAEWELTEEFPDEEIFLVEVLPPWEIYFDGAARRNGAGAGVLFVSPKKDLLPYSFVLSQICSNNEAEYQAILLGLEFKSRNSSSNLSRRYAGELLPKSRKFHSTMSLAREWASRRVAGIAASLARFDERPNQVPICERWVIPPPLEEEKEEEQTRETKNLSPISASQNQTEDRCKPIINFLRHKDTPKSTCESEVQIRQTAPRYIFINDVLYRRSYEGLLLLRRLSKEEGLQVLKETHGGICGAHQAGPAPPTSQTTSATIGQLCSGAPSKWLEPANRANSMPITYINHRCRFTQRSLPGHSSLGYGYHRPYHSQIRHRPGQYILAATDYFSKWAEAAAYREVKATTVVDFIRTQIIYRYGVPRYIVTDNGTPFRNKVMDRLCEKFRIQQRMSSAYNPAANGLAEAFNKTLCKILKKTVNTHKRSWDEKLPEALWAYRTTARTPTQSTPYSLVYGSEAVLPLEVQLPSLRIAVREGLTTEECAQLRLAELESLDE</sequence>
<dbReference type="Pfam" id="PF00665">
    <property type="entry name" value="rve"/>
    <property type="match status" value="1"/>
</dbReference>
<dbReference type="PANTHER" id="PTHR48475">
    <property type="entry name" value="RIBONUCLEASE H"/>
    <property type="match status" value="1"/>
</dbReference>